<dbReference type="SMART" id="SM00563">
    <property type="entry name" value="PlsC"/>
    <property type="match status" value="1"/>
</dbReference>
<dbReference type="SUPFAM" id="SSF69593">
    <property type="entry name" value="Glycerol-3-phosphate (1)-acyltransferase"/>
    <property type="match status" value="1"/>
</dbReference>
<evidence type="ECO:0000256" key="1">
    <source>
        <dbReference type="ARBA" id="ARBA00005189"/>
    </source>
</evidence>
<comment type="pathway">
    <text evidence="1">Lipid metabolism.</text>
</comment>
<evidence type="ECO:0000256" key="3">
    <source>
        <dbReference type="ARBA" id="ARBA00023315"/>
    </source>
</evidence>
<dbReference type="AlphaFoldDB" id="A0AA95SMP0"/>
<gene>
    <name evidence="5" type="ORF">PFX98_15775</name>
</gene>
<keyword evidence="2" id="KW-0808">Transferase</keyword>
<sequence length="206" mass="22332">MKLPPRVLTGAMPVQARGSKLARGLLKLAGWELAFDGLPGKQGVIMAYPHTSNWDFVLGLLAKWAFGLNVKFWGKDSLFRVPLFGAWVRWLGGVPVNRSSASGLVADTVARVRAAQAADEEFWLALAPEGTRAYVDGWRSGAYHVAVQAGVPVGLAYFDFGRKRVGLTCFVQLSGDPAQDLALFADYLASCRGKRPELASPVRLKT</sequence>
<reference evidence="5" key="1">
    <citation type="submission" date="2023-01" db="EMBL/GenBank/DDBJ databases">
        <title>Whole genome sequence of Paucibacter sp. S2-9 isolated from pond sediment.</title>
        <authorList>
            <person name="Jung J.Y."/>
        </authorList>
    </citation>
    <scope>NUCLEOTIDE SEQUENCE</scope>
    <source>
        <strain evidence="5">S2-9</strain>
    </source>
</reference>
<evidence type="ECO:0000313" key="6">
    <source>
        <dbReference type="Proteomes" id="UP001177769"/>
    </source>
</evidence>
<dbReference type="KEGG" id="pais:PFX98_15775"/>
<feature type="domain" description="Phospholipid/glycerol acyltransferase" evidence="4">
    <location>
        <begin position="44"/>
        <end position="158"/>
    </location>
</feature>
<dbReference type="RefSeq" id="WP_285231438.1">
    <property type="nucleotide sequence ID" value="NZ_CP116346.1"/>
</dbReference>
<organism evidence="5 6">
    <name type="scientific">Paucibacter sediminis</name>
    <dbReference type="NCBI Taxonomy" id="3019553"/>
    <lineage>
        <taxon>Bacteria</taxon>
        <taxon>Pseudomonadati</taxon>
        <taxon>Pseudomonadota</taxon>
        <taxon>Betaproteobacteria</taxon>
        <taxon>Burkholderiales</taxon>
        <taxon>Sphaerotilaceae</taxon>
        <taxon>Roseateles</taxon>
    </lineage>
</organism>
<dbReference type="Proteomes" id="UP001177769">
    <property type="component" value="Chromosome"/>
</dbReference>
<dbReference type="GO" id="GO:0006654">
    <property type="term" value="P:phosphatidic acid biosynthetic process"/>
    <property type="evidence" value="ECO:0007669"/>
    <property type="project" value="TreeGrafter"/>
</dbReference>
<dbReference type="EMBL" id="CP116346">
    <property type="protein sequence ID" value="WIT10370.1"/>
    <property type="molecule type" value="Genomic_DNA"/>
</dbReference>
<protein>
    <submittedName>
        <fullName evidence="5">1-acyl-sn-glycerol-3-phosphate acyltransferase</fullName>
    </submittedName>
</protein>
<keyword evidence="6" id="KW-1185">Reference proteome</keyword>
<evidence type="ECO:0000259" key="4">
    <source>
        <dbReference type="SMART" id="SM00563"/>
    </source>
</evidence>
<accession>A0AA95SMP0</accession>
<proteinExistence type="predicted"/>
<evidence type="ECO:0000313" key="5">
    <source>
        <dbReference type="EMBL" id="WIT10370.1"/>
    </source>
</evidence>
<dbReference type="GO" id="GO:0003841">
    <property type="term" value="F:1-acylglycerol-3-phosphate O-acyltransferase activity"/>
    <property type="evidence" value="ECO:0007669"/>
    <property type="project" value="TreeGrafter"/>
</dbReference>
<dbReference type="PANTHER" id="PTHR10434">
    <property type="entry name" value="1-ACYL-SN-GLYCEROL-3-PHOSPHATE ACYLTRANSFERASE"/>
    <property type="match status" value="1"/>
</dbReference>
<dbReference type="Pfam" id="PF01553">
    <property type="entry name" value="Acyltransferase"/>
    <property type="match status" value="1"/>
</dbReference>
<dbReference type="PANTHER" id="PTHR10434:SF9">
    <property type="entry name" value="PHOSPHOLIPID_GLYCEROL ACYLTRANSFERASE DOMAIN-CONTAINING PROTEIN"/>
    <property type="match status" value="1"/>
</dbReference>
<dbReference type="InterPro" id="IPR002123">
    <property type="entry name" value="Plipid/glycerol_acylTrfase"/>
</dbReference>
<evidence type="ECO:0000256" key="2">
    <source>
        <dbReference type="ARBA" id="ARBA00022679"/>
    </source>
</evidence>
<name>A0AA95SMP0_9BURK</name>
<keyword evidence="3 5" id="KW-0012">Acyltransferase</keyword>